<proteinExistence type="predicted"/>
<dbReference type="EMBL" id="JAPDRP010000021">
    <property type="protein sequence ID" value="KAJ9638323.1"/>
    <property type="molecule type" value="Genomic_DNA"/>
</dbReference>
<keyword evidence="2" id="KW-1185">Reference proteome</keyword>
<reference evidence="1" key="1">
    <citation type="submission" date="2022-10" db="EMBL/GenBank/DDBJ databases">
        <title>Culturing micro-colonial fungi from biological soil crusts in the Mojave desert and describing Neophaeococcomyces mojavensis, and introducing the new genera and species Taxawa tesnikishii.</title>
        <authorList>
            <person name="Kurbessoian T."/>
            <person name="Stajich J.E."/>
        </authorList>
    </citation>
    <scope>NUCLEOTIDE SEQUENCE</scope>
    <source>
        <strain evidence="1">JES_115</strain>
    </source>
</reference>
<accession>A0ACC2YSI8</accession>
<sequence length="300" mass="31113">MAPQPPAQKIDRQTTTPFLLKLYYRTGTFHRILPLLRLPPPPHLQIYTWPSCTLRELTHLLLTALPSLLPSPAIGTRLSYRLVYPDTRDYTARGGGPPGAGRYLSKELGSVVVGAGGPGVESAESVERDRGGEGEGTEKRRGLSQAELERLEGDAEKTLQDARFVIGDYISCAVFPPLPNGDVATGPAPGAAFRGSRDLGPPPRGPPPRDVNGFGGNGGYGGRGRAMGGGVGRFEGARAGVEGTCRRGSGGGASGCLTLDMEAASGVDEVVEGAGDDLGVSFRGRVLGLSGAGTTGQHGV</sequence>
<dbReference type="Proteomes" id="UP001172680">
    <property type="component" value="Unassembled WGS sequence"/>
</dbReference>
<comment type="caution">
    <text evidence="1">The sequence shown here is derived from an EMBL/GenBank/DDBJ whole genome shotgun (WGS) entry which is preliminary data.</text>
</comment>
<protein>
    <submittedName>
        <fullName evidence="1">Uncharacterized protein</fullName>
    </submittedName>
</protein>
<evidence type="ECO:0000313" key="1">
    <source>
        <dbReference type="EMBL" id="KAJ9638323.1"/>
    </source>
</evidence>
<gene>
    <name evidence="1" type="ORF">H2199_007010</name>
</gene>
<organism evidence="1 2">
    <name type="scientific">Coniosporium tulheliwenetii</name>
    <dbReference type="NCBI Taxonomy" id="3383036"/>
    <lineage>
        <taxon>Eukaryota</taxon>
        <taxon>Fungi</taxon>
        <taxon>Dikarya</taxon>
        <taxon>Ascomycota</taxon>
        <taxon>Pezizomycotina</taxon>
        <taxon>Dothideomycetes</taxon>
        <taxon>Dothideomycetes incertae sedis</taxon>
        <taxon>Coniosporium</taxon>
    </lineage>
</organism>
<name>A0ACC2YSI8_9PEZI</name>
<evidence type="ECO:0000313" key="2">
    <source>
        <dbReference type="Proteomes" id="UP001172680"/>
    </source>
</evidence>